<feature type="region of interest" description="Disordered" evidence="1">
    <location>
        <begin position="1"/>
        <end position="109"/>
    </location>
</feature>
<dbReference type="AlphaFoldDB" id="A0A7W6EFI1"/>
<dbReference type="EMBL" id="JACIEK010000001">
    <property type="protein sequence ID" value="MBB3997273.1"/>
    <property type="molecule type" value="Genomic_DNA"/>
</dbReference>
<evidence type="ECO:0000313" key="3">
    <source>
        <dbReference type="Proteomes" id="UP000542776"/>
    </source>
</evidence>
<name>A0A7W6EFI1_9HYPH</name>
<proteinExistence type="predicted"/>
<dbReference type="Proteomes" id="UP000542776">
    <property type="component" value="Unassembled WGS sequence"/>
</dbReference>
<comment type="caution">
    <text evidence="2">The sequence shown here is derived from an EMBL/GenBank/DDBJ whole genome shotgun (WGS) entry which is preliminary data.</text>
</comment>
<feature type="compositionally biased region" description="Basic and acidic residues" evidence="1">
    <location>
        <begin position="41"/>
        <end position="53"/>
    </location>
</feature>
<sequence length="109" mass="11356">MANPTKASDPAPSGGGSDRESAATKAEPPERVVPAGDGAEPDAHPPQNEHDEQLITEEFAGLDNDLVSVATFGQPAWDDDGLDPPDEDEDRPDLPAEAAAKPSDTARKT</sequence>
<organism evidence="2 3">
    <name type="scientific">Aureimonas pseudogalii</name>
    <dbReference type="NCBI Taxonomy" id="1744844"/>
    <lineage>
        <taxon>Bacteria</taxon>
        <taxon>Pseudomonadati</taxon>
        <taxon>Pseudomonadota</taxon>
        <taxon>Alphaproteobacteria</taxon>
        <taxon>Hyphomicrobiales</taxon>
        <taxon>Aurantimonadaceae</taxon>
        <taxon>Aureimonas</taxon>
    </lineage>
</organism>
<evidence type="ECO:0000313" key="2">
    <source>
        <dbReference type="EMBL" id="MBB3997273.1"/>
    </source>
</evidence>
<evidence type="ECO:0000256" key="1">
    <source>
        <dbReference type="SAM" id="MobiDB-lite"/>
    </source>
</evidence>
<feature type="compositionally biased region" description="Basic and acidic residues" evidence="1">
    <location>
        <begin position="17"/>
        <end position="30"/>
    </location>
</feature>
<keyword evidence="3" id="KW-1185">Reference proteome</keyword>
<reference evidence="2 3" key="1">
    <citation type="submission" date="2020-08" db="EMBL/GenBank/DDBJ databases">
        <title>Genomic Encyclopedia of Type Strains, Phase IV (KMG-IV): sequencing the most valuable type-strain genomes for metagenomic binning, comparative biology and taxonomic classification.</title>
        <authorList>
            <person name="Goeker M."/>
        </authorList>
    </citation>
    <scope>NUCLEOTIDE SEQUENCE [LARGE SCALE GENOMIC DNA]</scope>
    <source>
        <strain evidence="2 3">DSM 102238</strain>
    </source>
</reference>
<accession>A0A7W6EFI1</accession>
<feature type="compositionally biased region" description="Acidic residues" evidence="1">
    <location>
        <begin position="77"/>
        <end position="91"/>
    </location>
</feature>
<gene>
    <name evidence="2" type="ORF">GGR04_001094</name>
</gene>
<protein>
    <submittedName>
        <fullName evidence="2">Uncharacterized protein</fullName>
    </submittedName>
</protein>
<dbReference type="RefSeq" id="WP_183198611.1">
    <property type="nucleotide sequence ID" value="NZ_JACIEK010000001.1"/>
</dbReference>